<reference evidence="3 4" key="1">
    <citation type="submission" date="2018-05" db="EMBL/GenBank/DDBJ databases">
        <title>Genome sequencing, assembly and analysis of the novel insecticidal bacterium, Chromobacterium phragmitis.</title>
        <authorList>
            <person name="Sparks M.E."/>
            <person name="Blackburn M.B."/>
            <person name="Gundersen-Rindal D.E."/>
        </authorList>
    </citation>
    <scope>NUCLEOTIDE SEQUENCE [LARGE SCALE GENOMIC DNA]</scope>
    <source>
        <strain evidence="3">IIBBL 274-1</strain>
    </source>
</reference>
<proteinExistence type="predicted"/>
<evidence type="ECO:0000313" key="4">
    <source>
        <dbReference type="Proteomes" id="UP000252038"/>
    </source>
</evidence>
<dbReference type="AlphaFoldDB" id="A0A344UEM8"/>
<dbReference type="RefSeq" id="WP_114072697.1">
    <property type="nucleotide sequence ID" value="NZ_CP029554.1"/>
</dbReference>
<accession>A0A344UEM8</accession>
<name>A0A344UEM8_9NEIS</name>
<gene>
    <name evidence="3" type="ORF">DK843_04970</name>
</gene>
<feature type="compositionally biased region" description="Polar residues" evidence="1">
    <location>
        <begin position="83"/>
        <end position="94"/>
    </location>
</feature>
<dbReference type="Pfam" id="PF20995">
    <property type="entry name" value="Tla3_C"/>
    <property type="match status" value="1"/>
</dbReference>
<dbReference type="Proteomes" id="UP000252038">
    <property type="component" value="Chromosome"/>
</dbReference>
<evidence type="ECO:0000256" key="1">
    <source>
        <dbReference type="SAM" id="MobiDB-lite"/>
    </source>
</evidence>
<dbReference type="InterPro" id="IPR048303">
    <property type="entry name" value="Tla3_C"/>
</dbReference>
<feature type="domain" description="Type VI lipase adapter protein Tla3 C-terminal" evidence="2">
    <location>
        <begin position="9"/>
        <end position="69"/>
    </location>
</feature>
<evidence type="ECO:0000313" key="3">
    <source>
        <dbReference type="EMBL" id="AXE33726.1"/>
    </source>
</evidence>
<organism evidence="3 4">
    <name type="scientific">Chromobacterium phragmitis</name>
    <dbReference type="NCBI Taxonomy" id="2202141"/>
    <lineage>
        <taxon>Bacteria</taxon>
        <taxon>Pseudomonadati</taxon>
        <taxon>Pseudomonadota</taxon>
        <taxon>Betaproteobacteria</taxon>
        <taxon>Neisseriales</taxon>
        <taxon>Chromobacteriaceae</taxon>
        <taxon>Chromobacterium</taxon>
    </lineage>
</organism>
<feature type="region of interest" description="Disordered" evidence="1">
    <location>
        <begin position="69"/>
        <end position="104"/>
    </location>
</feature>
<evidence type="ECO:0000259" key="2">
    <source>
        <dbReference type="Pfam" id="PF20995"/>
    </source>
</evidence>
<feature type="compositionally biased region" description="Low complexity" evidence="1">
    <location>
        <begin position="69"/>
        <end position="82"/>
    </location>
</feature>
<sequence>MVLKDTPYSIDFSDAKCNYNLSRRVANTGASSPFVLLALAAMRSYSHNGISATVNLRQDDRASIIMVSPPAAAEKANNKSNSYSGGSEIDSSQLYDPFIEKRMR</sequence>
<dbReference type="EMBL" id="CP029554">
    <property type="protein sequence ID" value="AXE33726.1"/>
    <property type="molecule type" value="Genomic_DNA"/>
</dbReference>
<protein>
    <recommendedName>
        <fullName evidence="2">Type VI lipase adapter protein Tla3 C-terminal domain-containing protein</fullName>
    </recommendedName>
</protein>
<dbReference type="KEGG" id="chrb:DK843_04970"/>